<dbReference type="KEGG" id="vg:54998060"/>
<dbReference type="RefSeq" id="YP_009807184.1">
    <property type="nucleotide sequence ID" value="NC_048021.1"/>
</dbReference>
<evidence type="ECO:0000256" key="1">
    <source>
        <dbReference type="SAM" id="MobiDB-lite"/>
    </source>
</evidence>
<dbReference type="Proteomes" id="UP000257597">
    <property type="component" value="Segment"/>
</dbReference>
<dbReference type="EMBL" id="MH590603">
    <property type="protein sequence ID" value="AXH70457.1"/>
    <property type="molecule type" value="Genomic_DNA"/>
</dbReference>
<name>A0A345MIS6_9CAUD</name>
<dbReference type="GeneID" id="54998060"/>
<proteinExistence type="predicted"/>
<organism evidence="2 3">
    <name type="scientific">Gordonia phage Daredevil</name>
    <dbReference type="NCBI Taxonomy" id="2283286"/>
    <lineage>
        <taxon>Viruses</taxon>
        <taxon>Duplodnaviria</taxon>
        <taxon>Heunggongvirae</taxon>
        <taxon>Uroviricota</taxon>
        <taxon>Caudoviricetes</taxon>
        <taxon>Daredevilvirus</taxon>
        <taxon>Daredevilvirus daredevil</taxon>
    </lineage>
</organism>
<keyword evidence="3" id="KW-1185">Reference proteome</keyword>
<protein>
    <submittedName>
        <fullName evidence="2">Uncharacterized protein</fullName>
    </submittedName>
</protein>
<reference evidence="3" key="1">
    <citation type="submission" date="2018-07" db="EMBL/GenBank/DDBJ databases">
        <authorList>
            <person name="Quirk P.G."/>
            <person name="Krulwich T.A."/>
        </authorList>
    </citation>
    <scope>NUCLEOTIDE SEQUENCE [LARGE SCALE GENOMIC DNA]</scope>
</reference>
<gene>
    <name evidence="2" type="primary">70</name>
    <name evidence="2" type="ORF">SEA_DAREDEVIL_70</name>
</gene>
<accession>A0A345MIS6</accession>
<evidence type="ECO:0000313" key="2">
    <source>
        <dbReference type="EMBL" id="AXH70457.1"/>
    </source>
</evidence>
<sequence length="127" mass="13896">MTGTITYQPENKSVFVDPTLRLRPKTVDAAIESLIGYGYPFSADDVHDMVTTGNRNTIGRKFAELAADGRITRIGDLRSSQKSRKGSRISLWINSKVVESAVQAAKESPVDTDPADPWADASEDPWA</sequence>
<feature type="region of interest" description="Disordered" evidence="1">
    <location>
        <begin position="103"/>
        <end position="127"/>
    </location>
</feature>
<evidence type="ECO:0000313" key="3">
    <source>
        <dbReference type="Proteomes" id="UP000257597"/>
    </source>
</evidence>